<dbReference type="GO" id="GO:0046872">
    <property type="term" value="F:metal ion binding"/>
    <property type="evidence" value="ECO:0007669"/>
    <property type="project" value="UniProtKB-KW"/>
</dbReference>
<evidence type="ECO:0000256" key="1">
    <source>
        <dbReference type="ARBA" id="ARBA00001968"/>
    </source>
</evidence>
<protein>
    <recommendedName>
        <fullName evidence="3">DDE Tnp4 domain-containing protein</fullName>
    </recommendedName>
</protein>
<name>A0A6L2PHT0_COPFO</name>
<comment type="caution">
    <text evidence="4">The sequence shown here is derived from an EMBL/GenBank/DDBJ whole genome shotgun (WGS) entry which is preliminary data.</text>
</comment>
<proteinExistence type="predicted"/>
<evidence type="ECO:0000256" key="2">
    <source>
        <dbReference type="ARBA" id="ARBA00022723"/>
    </source>
</evidence>
<dbReference type="EMBL" id="BLKM01000344">
    <property type="protein sequence ID" value="GFG31976.1"/>
    <property type="molecule type" value="Genomic_DNA"/>
</dbReference>
<dbReference type="InterPro" id="IPR027806">
    <property type="entry name" value="HARBI1_dom"/>
</dbReference>
<organism evidence="4 5">
    <name type="scientific">Coptotermes formosanus</name>
    <name type="common">Formosan subterranean termite</name>
    <dbReference type="NCBI Taxonomy" id="36987"/>
    <lineage>
        <taxon>Eukaryota</taxon>
        <taxon>Metazoa</taxon>
        <taxon>Ecdysozoa</taxon>
        <taxon>Arthropoda</taxon>
        <taxon>Hexapoda</taxon>
        <taxon>Insecta</taxon>
        <taxon>Pterygota</taxon>
        <taxon>Neoptera</taxon>
        <taxon>Polyneoptera</taxon>
        <taxon>Dictyoptera</taxon>
        <taxon>Blattodea</taxon>
        <taxon>Blattoidea</taxon>
        <taxon>Termitoidae</taxon>
        <taxon>Rhinotermitidae</taxon>
        <taxon>Coptotermes</taxon>
    </lineage>
</organism>
<gene>
    <name evidence="4" type="ORF">Cfor_10195</name>
</gene>
<reference evidence="5" key="1">
    <citation type="submission" date="2020-01" db="EMBL/GenBank/DDBJ databases">
        <title>Draft genome sequence of the Termite Coptotermes fromosanus.</title>
        <authorList>
            <person name="Itakura S."/>
            <person name="Yosikawa Y."/>
            <person name="Umezawa K."/>
        </authorList>
    </citation>
    <scope>NUCLEOTIDE SEQUENCE [LARGE SCALE GENOMIC DNA]</scope>
</reference>
<dbReference type="Pfam" id="PF13359">
    <property type="entry name" value="DDE_Tnp_4"/>
    <property type="match status" value="1"/>
</dbReference>
<feature type="domain" description="DDE Tnp4" evidence="3">
    <location>
        <begin position="2"/>
        <end position="45"/>
    </location>
</feature>
<comment type="cofactor">
    <cofactor evidence="1">
        <name>a divalent metal cation</name>
        <dbReference type="ChEBI" id="CHEBI:60240"/>
    </cofactor>
</comment>
<keyword evidence="5" id="KW-1185">Reference proteome</keyword>
<dbReference type="InParanoid" id="A0A6L2PHT0"/>
<evidence type="ECO:0000259" key="3">
    <source>
        <dbReference type="Pfam" id="PF13359"/>
    </source>
</evidence>
<evidence type="ECO:0000313" key="4">
    <source>
        <dbReference type="EMBL" id="GFG31976.1"/>
    </source>
</evidence>
<sequence>LTRARRMVECAFGILCNKWRIFHRAIDVRPDFCHVMVKTCCILHNFVRQKEGFQFQDTLFECPLDSVEAVGTRGNVTGTAVREYFAKYFTSPQGSVPWQYGKF</sequence>
<accession>A0A6L2PHT0</accession>
<dbReference type="OrthoDB" id="1681765at2759"/>
<feature type="non-terminal residue" evidence="4">
    <location>
        <position position="1"/>
    </location>
</feature>
<dbReference type="Proteomes" id="UP000502823">
    <property type="component" value="Unassembled WGS sequence"/>
</dbReference>
<keyword evidence="2" id="KW-0479">Metal-binding</keyword>
<evidence type="ECO:0000313" key="5">
    <source>
        <dbReference type="Proteomes" id="UP000502823"/>
    </source>
</evidence>
<dbReference type="AlphaFoldDB" id="A0A6L2PHT0"/>